<protein>
    <submittedName>
        <fullName evidence="2">Nucleotidyltransferase</fullName>
    </submittedName>
</protein>
<gene>
    <name evidence="2" type="ORF">CYJ22_09245</name>
</gene>
<name>A0A2I1HY62_9ACTO</name>
<dbReference type="EMBL" id="PKKM01000015">
    <property type="protein sequence ID" value="PKY63763.1"/>
    <property type="molecule type" value="Genomic_DNA"/>
</dbReference>
<dbReference type="CDD" id="cd05400">
    <property type="entry name" value="NT_2-5OAS_ClassI-CCAase"/>
    <property type="match status" value="1"/>
</dbReference>
<dbReference type="Proteomes" id="UP000234198">
    <property type="component" value="Unassembled WGS sequence"/>
</dbReference>
<sequence length="297" mass="33988">MGDENRLFRQFEANLRMTPATVSAVRNRYHAITRRINVDFWGTSSDTDHSWYAGSYGRGTAISTSDIDILVELPPGEYNDAWARSLFGGNGPSELLQKVKRSLSATYPQTKLRGDGQVVVAEFTDGVRFEIVPVFRAETPGTYRYPDTHDGGSWPTMNPRRELEVFNGLSKDHPGGLKKFCRMLRAWNKQGQYFSGQALDAMAFEYWEQSQWADNLPYLYFDWHTRDFFEYWKNEFARGGVVVAPGTRRQIDTSAPPHMVDLLALYAENAKTAIDATDTCQATEFWRLIFDDRFPKS</sequence>
<reference evidence="2 3" key="1">
    <citation type="submission" date="2017-12" db="EMBL/GenBank/DDBJ databases">
        <title>Phylogenetic diversity of female urinary microbiome.</title>
        <authorList>
            <person name="Thomas-White K."/>
            <person name="Wolfe A.J."/>
        </authorList>
    </citation>
    <scope>NUCLEOTIDE SEQUENCE [LARGE SCALE GENOMIC DNA]</scope>
    <source>
        <strain evidence="2 3">UMB0018</strain>
    </source>
</reference>
<dbReference type="SUPFAM" id="SSF81301">
    <property type="entry name" value="Nucleotidyltransferase"/>
    <property type="match status" value="1"/>
</dbReference>
<dbReference type="InterPro" id="IPR006116">
    <property type="entry name" value="NT_2-5OAS_ClassI-CCAase"/>
</dbReference>
<evidence type="ECO:0000256" key="1">
    <source>
        <dbReference type="ARBA" id="ARBA00023118"/>
    </source>
</evidence>
<proteinExistence type="predicted"/>
<keyword evidence="1" id="KW-0051">Antiviral defense</keyword>
<accession>A0A2I1HY62</accession>
<evidence type="ECO:0000313" key="2">
    <source>
        <dbReference type="EMBL" id="PKY63763.1"/>
    </source>
</evidence>
<keyword evidence="2" id="KW-0808">Transferase</keyword>
<dbReference type="Pfam" id="PF18144">
    <property type="entry name" value="SMODS"/>
    <property type="match status" value="1"/>
</dbReference>
<dbReference type="AlphaFoldDB" id="A0A2I1HY62"/>
<dbReference type="RefSeq" id="WP_101602398.1">
    <property type="nucleotide sequence ID" value="NZ_PKKM01000015.1"/>
</dbReference>
<organism evidence="2 3">
    <name type="scientific">Schaalia odontolytica</name>
    <dbReference type="NCBI Taxonomy" id="1660"/>
    <lineage>
        <taxon>Bacteria</taxon>
        <taxon>Bacillati</taxon>
        <taxon>Actinomycetota</taxon>
        <taxon>Actinomycetes</taxon>
        <taxon>Actinomycetales</taxon>
        <taxon>Actinomycetaceae</taxon>
        <taxon>Schaalia</taxon>
    </lineage>
</organism>
<dbReference type="GO" id="GO:0016779">
    <property type="term" value="F:nucleotidyltransferase activity"/>
    <property type="evidence" value="ECO:0007669"/>
    <property type="project" value="InterPro"/>
</dbReference>
<dbReference type="InterPro" id="IPR043519">
    <property type="entry name" value="NT_sf"/>
</dbReference>
<evidence type="ECO:0000313" key="3">
    <source>
        <dbReference type="Proteomes" id="UP000234198"/>
    </source>
</evidence>
<dbReference type="GO" id="GO:0051607">
    <property type="term" value="P:defense response to virus"/>
    <property type="evidence" value="ECO:0007669"/>
    <property type="project" value="UniProtKB-KW"/>
</dbReference>
<comment type="caution">
    <text evidence="2">The sequence shown here is derived from an EMBL/GenBank/DDBJ whole genome shotgun (WGS) entry which is preliminary data.</text>
</comment>
<dbReference type="Gene3D" id="3.30.460.10">
    <property type="entry name" value="Beta Polymerase, domain 2"/>
    <property type="match status" value="1"/>
</dbReference>